<dbReference type="EMBL" id="OMOQ01000001">
    <property type="protein sequence ID" value="SPH17238.1"/>
    <property type="molecule type" value="Genomic_DNA"/>
</dbReference>
<dbReference type="InterPro" id="IPR005475">
    <property type="entry name" value="Transketolase-like_Pyr-bd"/>
</dbReference>
<evidence type="ECO:0000313" key="6">
    <source>
        <dbReference type="EMBL" id="SPH17238.1"/>
    </source>
</evidence>
<dbReference type="InterPro" id="IPR029061">
    <property type="entry name" value="THDP-binding"/>
</dbReference>
<evidence type="ECO:0000256" key="1">
    <source>
        <dbReference type="ARBA" id="ARBA00001964"/>
    </source>
</evidence>
<dbReference type="GO" id="GO:0008661">
    <property type="term" value="F:1-deoxy-D-xylulose-5-phosphate synthase activity"/>
    <property type="evidence" value="ECO:0007669"/>
    <property type="project" value="UniProtKB-EC"/>
</dbReference>
<feature type="domain" description="Transketolase-like pyrimidine-binding" evidence="5">
    <location>
        <begin position="46"/>
        <end position="211"/>
    </location>
</feature>
<dbReference type="Gene3D" id="3.40.50.920">
    <property type="match status" value="1"/>
</dbReference>
<dbReference type="SMART" id="SM00861">
    <property type="entry name" value="Transket_pyr"/>
    <property type="match status" value="1"/>
</dbReference>
<protein>
    <submittedName>
        <fullName evidence="6">1-deoxy-D-xylulose-5-phosphate synthase</fullName>
        <ecNumber evidence="6">2.2.1.7</ecNumber>
    </submittedName>
</protein>
<evidence type="ECO:0000256" key="3">
    <source>
        <dbReference type="ARBA" id="ARBA00023052"/>
    </source>
</evidence>
<sequence length="354" mass="38428">MTHEIPIGALSRRKPKHTARTLPVSETGERLRTSAMIASLDAEGRETVAAPFGHALCELARIREDIVGLTADLSKYTDLHVFAKAYPDRFYQMGMAEQVMISAAAGLAREGFTPFATTYAVFASRRAYDFIVMAIAEENLPVKIVCALPGLTTGYGPSHQATEDLAIMRGMPNLTIVDPCDAVEIEQATHAIADHPGPVYMRLLRGQVPNVLGEFGYRFELGKAKLIHDGNDVLFISTGFMTMRVIDAARMLKSDGVDCAVLHVPTLKPLDVETIKAEAANRGRLVITAENHTIVGGLGEAVAGALMRSGVLVPFRSIALPDEFLDAGALPTLHDQYGLSVDQVTRRVKSWMDN</sequence>
<dbReference type="InterPro" id="IPR051157">
    <property type="entry name" value="PDH/Transketolase"/>
</dbReference>
<dbReference type="OrthoDB" id="8732661at2"/>
<keyword evidence="6" id="KW-0808">Transferase</keyword>
<dbReference type="FunFam" id="3.40.50.970:FF:000129">
    <property type="entry name" value="Transketolase"/>
    <property type="match status" value="1"/>
</dbReference>
<dbReference type="InterPro" id="IPR033248">
    <property type="entry name" value="Transketolase_C"/>
</dbReference>
<dbReference type="InterPro" id="IPR009014">
    <property type="entry name" value="Transketo_C/PFOR_II"/>
</dbReference>
<gene>
    <name evidence="6" type="primary">dxs_1</name>
    <name evidence="6" type="ORF">DEA8626_00754</name>
</gene>
<dbReference type="PANTHER" id="PTHR43825">
    <property type="entry name" value="PYRUVATE DEHYDROGENASE E1 COMPONENT"/>
    <property type="match status" value="1"/>
</dbReference>
<feature type="region of interest" description="Disordered" evidence="4">
    <location>
        <begin position="1"/>
        <end position="20"/>
    </location>
</feature>
<dbReference type="Proteomes" id="UP000244924">
    <property type="component" value="Unassembled WGS sequence"/>
</dbReference>
<accession>A0A2R8B3Q0</accession>
<dbReference type="SUPFAM" id="SSF52922">
    <property type="entry name" value="TK C-terminal domain-like"/>
    <property type="match status" value="1"/>
</dbReference>
<proteinExistence type="inferred from homology"/>
<organism evidence="6 7">
    <name type="scientific">Albidovulum aquaemixtae</name>
    <dbReference type="NCBI Taxonomy" id="1542388"/>
    <lineage>
        <taxon>Bacteria</taxon>
        <taxon>Pseudomonadati</taxon>
        <taxon>Pseudomonadota</taxon>
        <taxon>Alphaproteobacteria</taxon>
        <taxon>Rhodobacterales</taxon>
        <taxon>Paracoccaceae</taxon>
        <taxon>Albidovulum</taxon>
    </lineage>
</organism>
<comment type="similarity">
    <text evidence="2">Belongs to the transketolase family.</text>
</comment>
<dbReference type="CDD" id="cd07033">
    <property type="entry name" value="TPP_PYR_DXS_TK_like"/>
    <property type="match status" value="1"/>
</dbReference>
<reference evidence="6 7" key="1">
    <citation type="submission" date="2018-03" db="EMBL/GenBank/DDBJ databases">
        <authorList>
            <person name="Keele B.F."/>
        </authorList>
    </citation>
    <scope>NUCLEOTIDE SEQUENCE [LARGE SCALE GENOMIC DNA]</scope>
    <source>
        <strain evidence="6 7">CECT 8626</strain>
    </source>
</reference>
<dbReference type="Pfam" id="PF02779">
    <property type="entry name" value="Transket_pyr"/>
    <property type="match status" value="1"/>
</dbReference>
<evidence type="ECO:0000313" key="7">
    <source>
        <dbReference type="Proteomes" id="UP000244924"/>
    </source>
</evidence>
<dbReference type="AlphaFoldDB" id="A0A2R8B3Q0"/>
<evidence type="ECO:0000256" key="2">
    <source>
        <dbReference type="ARBA" id="ARBA00007131"/>
    </source>
</evidence>
<name>A0A2R8B3Q0_9RHOB</name>
<dbReference type="EC" id="2.2.1.7" evidence="6"/>
<dbReference type="PANTHER" id="PTHR43825:SF1">
    <property type="entry name" value="TRANSKETOLASE-LIKE PYRIMIDINE-BINDING DOMAIN-CONTAINING PROTEIN"/>
    <property type="match status" value="1"/>
</dbReference>
<keyword evidence="3" id="KW-0786">Thiamine pyrophosphate</keyword>
<evidence type="ECO:0000256" key="4">
    <source>
        <dbReference type="SAM" id="MobiDB-lite"/>
    </source>
</evidence>
<dbReference type="RefSeq" id="WP_108851703.1">
    <property type="nucleotide sequence ID" value="NZ_OMOQ01000001.1"/>
</dbReference>
<dbReference type="Pfam" id="PF02780">
    <property type="entry name" value="Transketolase_C"/>
    <property type="match status" value="1"/>
</dbReference>
<keyword evidence="7" id="KW-1185">Reference proteome</keyword>
<evidence type="ECO:0000259" key="5">
    <source>
        <dbReference type="SMART" id="SM00861"/>
    </source>
</evidence>
<dbReference type="SUPFAM" id="SSF52518">
    <property type="entry name" value="Thiamin diphosphate-binding fold (THDP-binding)"/>
    <property type="match status" value="1"/>
</dbReference>
<comment type="cofactor">
    <cofactor evidence="1">
        <name>thiamine diphosphate</name>
        <dbReference type="ChEBI" id="CHEBI:58937"/>
    </cofactor>
</comment>
<dbReference type="Gene3D" id="3.40.50.970">
    <property type="match status" value="1"/>
</dbReference>